<accession>A0ABS1DZ75</accession>
<feature type="transmembrane region" description="Helical" evidence="1">
    <location>
        <begin position="84"/>
        <end position="112"/>
    </location>
</feature>
<proteinExistence type="predicted"/>
<sequence length="300" mass="33323">MEDIDRIPAGPARPTWLQTFALAIAVVLLLRLGIARFLPPANVPAANDLAFWVFPGLVALRWMAWLPEGRQRAARTRRSPWVRIAILLIPGEFIGLCRWLVVTAGGCLSWILRRPPPPRPQGRPIEDRRKGVYEGILALNLISFVPELPITLMILSSVQGHLLVHALVHTAEALAIVLLLGDRWLVRSGGHVLTGTHLDLRVGARAAARLPLQDIAHAELLDKKTSYRAWCRSHGTVLRETGVISVFDDPNLVLSITPGAALCWTRFQFERSLPRHLFIYVDDPAALIVALEEAKRSPLD</sequence>
<evidence type="ECO:0000313" key="2">
    <source>
        <dbReference type="EMBL" id="MBK1715049.1"/>
    </source>
</evidence>
<protein>
    <submittedName>
        <fullName evidence="2">Uncharacterized protein</fullName>
    </submittedName>
</protein>
<evidence type="ECO:0000313" key="3">
    <source>
        <dbReference type="Proteomes" id="UP001041814"/>
    </source>
</evidence>
<dbReference type="EMBL" id="NRRU01000094">
    <property type="protein sequence ID" value="MBK1715049.1"/>
    <property type="molecule type" value="Genomic_DNA"/>
</dbReference>
<comment type="caution">
    <text evidence="2">The sequence shown here is derived from an EMBL/GenBank/DDBJ whole genome shotgun (WGS) entry which is preliminary data.</text>
</comment>
<keyword evidence="1" id="KW-0812">Transmembrane</keyword>
<organism evidence="2 3">
    <name type="scientific">Rubrivivax gelatinosus</name>
    <name type="common">Rhodocyclus gelatinosus</name>
    <name type="synonym">Rhodopseudomonas gelatinosa</name>
    <dbReference type="NCBI Taxonomy" id="28068"/>
    <lineage>
        <taxon>Bacteria</taxon>
        <taxon>Pseudomonadati</taxon>
        <taxon>Pseudomonadota</taxon>
        <taxon>Betaproteobacteria</taxon>
        <taxon>Burkholderiales</taxon>
        <taxon>Sphaerotilaceae</taxon>
        <taxon>Rubrivivax</taxon>
    </lineage>
</organism>
<reference evidence="2" key="2">
    <citation type="journal article" date="2020" name="Microorganisms">
        <title>Osmotic Adaptation and Compatible Solute Biosynthesis of Phototrophic Bacteria as Revealed from Genome Analyses.</title>
        <authorList>
            <person name="Imhoff J.F."/>
            <person name="Rahn T."/>
            <person name="Kunzel S."/>
            <person name="Keller A."/>
            <person name="Neulinger S.C."/>
        </authorList>
    </citation>
    <scope>NUCLEOTIDE SEQUENCE</scope>
    <source>
        <strain evidence="2">IM 151</strain>
    </source>
</reference>
<keyword evidence="3" id="KW-1185">Reference proteome</keyword>
<name>A0ABS1DZ75_RUBGE</name>
<dbReference type="RefSeq" id="WP_200379750.1">
    <property type="nucleotide sequence ID" value="NZ_NRRU01000094.1"/>
</dbReference>
<keyword evidence="1" id="KW-1133">Transmembrane helix</keyword>
<evidence type="ECO:0000256" key="1">
    <source>
        <dbReference type="SAM" id="Phobius"/>
    </source>
</evidence>
<keyword evidence="1" id="KW-0472">Membrane</keyword>
<dbReference type="Proteomes" id="UP001041814">
    <property type="component" value="Unassembled WGS sequence"/>
</dbReference>
<feature type="transmembrane region" description="Helical" evidence="1">
    <location>
        <begin position="15"/>
        <end position="34"/>
    </location>
</feature>
<reference evidence="2" key="1">
    <citation type="submission" date="2017-08" db="EMBL/GenBank/DDBJ databases">
        <authorList>
            <person name="Imhoff J.F."/>
            <person name="Rahn T."/>
            <person name="Kuenzel S."/>
            <person name="Neulinger S.C."/>
        </authorList>
    </citation>
    <scope>NUCLEOTIDE SEQUENCE</scope>
    <source>
        <strain evidence="2">IM 151</strain>
    </source>
</reference>
<gene>
    <name evidence="2" type="ORF">CKO43_20005</name>
</gene>